<gene>
    <name evidence="1" type="ORF">KFK09_024034</name>
</gene>
<dbReference type="Proteomes" id="UP000829196">
    <property type="component" value="Unassembled WGS sequence"/>
</dbReference>
<accession>A0A8T3ABW8</accession>
<keyword evidence="2" id="KW-1185">Reference proteome</keyword>
<dbReference type="OrthoDB" id="10647415at2759"/>
<comment type="caution">
    <text evidence="1">The sequence shown here is derived from an EMBL/GenBank/DDBJ whole genome shotgun (WGS) entry which is preliminary data.</text>
</comment>
<proteinExistence type="predicted"/>
<sequence>MLVITINLNMVSTFAITTSALNKNLHDIDFMLLNNLPLQSIMKAGGWKNHFGEG</sequence>
<protein>
    <submittedName>
        <fullName evidence="1">Uncharacterized protein</fullName>
    </submittedName>
</protein>
<dbReference type="AlphaFoldDB" id="A0A8T3ABW8"/>
<dbReference type="EMBL" id="JAGYWB010000017">
    <property type="protein sequence ID" value="KAI0493907.1"/>
    <property type="molecule type" value="Genomic_DNA"/>
</dbReference>
<reference evidence="1" key="1">
    <citation type="journal article" date="2022" name="Front. Genet.">
        <title>Chromosome-Scale Assembly of the Dendrobium nobile Genome Provides Insights Into the Molecular Mechanism of the Biosynthesis of the Medicinal Active Ingredient of Dendrobium.</title>
        <authorList>
            <person name="Xu Q."/>
            <person name="Niu S.-C."/>
            <person name="Li K.-L."/>
            <person name="Zheng P.-J."/>
            <person name="Zhang X.-J."/>
            <person name="Jia Y."/>
            <person name="Liu Y."/>
            <person name="Niu Y.-X."/>
            <person name="Yu L.-H."/>
            <person name="Chen D.-F."/>
            <person name="Zhang G.-Q."/>
        </authorList>
    </citation>
    <scope>NUCLEOTIDE SEQUENCE</scope>
    <source>
        <tissue evidence="1">Leaf</tissue>
    </source>
</reference>
<name>A0A8T3ABW8_DENNO</name>
<evidence type="ECO:0000313" key="1">
    <source>
        <dbReference type="EMBL" id="KAI0493907.1"/>
    </source>
</evidence>
<organism evidence="1 2">
    <name type="scientific">Dendrobium nobile</name>
    <name type="common">Orchid</name>
    <dbReference type="NCBI Taxonomy" id="94219"/>
    <lineage>
        <taxon>Eukaryota</taxon>
        <taxon>Viridiplantae</taxon>
        <taxon>Streptophyta</taxon>
        <taxon>Embryophyta</taxon>
        <taxon>Tracheophyta</taxon>
        <taxon>Spermatophyta</taxon>
        <taxon>Magnoliopsida</taxon>
        <taxon>Liliopsida</taxon>
        <taxon>Asparagales</taxon>
        <taxon>Orchidaceae</taxon>
        <taxon>Epidendroideae</taxon>
        <taxon>Malaxideae</taxon>
        <taxon>Dendrobiinae</taxon>
        <taxon>Dendrobium</taxon>
    </lineage>
</organism>
<evidence type="ECO:0000313" key="2">
    <source>
        <dbReference type="Proteomes" id="UP000829196"/>
    </source>
</evidence>